<protein>
    <submittedName>
        <fullName evidence="2">Uncharacterized protein</fullName>
    </submittedName>
</protein>
<organism evidence="2 3">
    <name type="scientific">Streptomyces albipurpureus</name>
    <dbReference type="NCBI Taxonomy" id="2897419"/>
    <lineage>
        <taxon>Bacteria</taxon>
        <taxon>Bacillati</taxon>
        <taxon>Actinomycetota</taxon>
        <taxon>Actinomycetes</taxon>
        <taxon>Kitasatosporales</taxon>
        <taxon>Streptomycetaceae</taxon>
        <taxon>Streptomyces</taxon>
    </lineage>
</organism>
<gene>
    <name evidence="2" type="ORF">NBG84_11445</name>
</gene>
<feature type="region of interest" description="Disordered" evidence="1">
    <location>
        <begin position="1"/>
        <end position="61"/>
    </location>
</feature>
<evidence type="ECO:0000313" key="3">
    <source>
        <dbReference type="Proteomes" id="UP001431429"/>
    </source>
</evidence>
<dbReference type="RefSeq" id="WP_250919241.1">
    <property type="nucleotide sequence ID" value="NZ_JAMQAW010000009.1"/>
</dbReference>
<evidence type="ECO:0000313" key="2">
    <source>
        <dbReference type="EMBL" id="MCM2388898.1"/>
    </source>
</evidence>
<comment type="caution">
    <text evidence="2">The sequence shown here is derived from an EMBL/GenBank/DDBJ whole genome shotgun (WGS) entry which is preliminary data.</text>
</comment>
<keyword evidence="3" id="KW-1185">Reference proteome</keyword>
<dbReference type="Proteomes" id="UP001431429">
    <property type="component" value="Unassembled WGS sequence"/>
</dbReference>
<dbReference type="EMBL" id="JAMQAW010000009">
    <property type="protein sequence ID" value="MCM2388898.1"/>
    <property type="molecule type" value="Genomic_DNA"/>
</dbReference>
<proteinExistence type="predicted"/>
<evidence type="ECO:0000256" key="1">
    <source>
        <dbReference type="SAM" id="MobiDB-lite"/>
    </source>
</evidence>
<sequence length="61" mass="6637">MARPLETARKIRRQRSPRPWLESGSGALARPFSVGQRELGELDPAPCRPLGRGAASVECHG</sequence>
<accession>A0ABT0UNC0</accession>
<reference evidence="2" key="1">
    <citation type="submission" date="2022-06" db="EMBL/GenBank/DDBJ databases">
        <title>Genome public.</title>
        <authorList>
            <person name="Sun Q."/>
        </authorList>
    </citation>
    <scope>NUCLEOTIDE SEQUENCE</scope>
    <source>
        <strain evidence="2">CWNU-1</strain>
    </source>
</reference>
<name>A0ABT0UNC0_9ACTN</name>